<dbReference type="AlphaFoldDB" id="A0A657Q418"/>
<gene>
    <name evidence="3" type="ORF">C3L24_01480</name>
</gene>
<dbReference type="EMBL" id="PQCO01000088">
    <property type="protein sequence ID" value="PUE05280.1"/>
    <property type="molecule type" value="Genomic_DNA"/>
</dbReference>
<dbReference type="Pfam" id="PF00581">
    <property type="entry name" value="Rhodanese"/>
    <property type="match status" value="2"/>
</dbReference>
<keyword evidence="3" id="KW-0808">Transferase</keyword>
<dbReference type="PROSITE" id="PS50206">
    <property type="entry name" value="RHODANESE_3"/>
    <property type="match status" value="2"/>
</dbReference>
<dbReference type="InterPro" id="IPR051126">
    <property type="entry name" value="Thiosulfate_sulfurtransferase"/>
</dbReference>
<dbReference type="PANTHER" id="PTHR43855">
    <property type="entry name" value="THIOSULFATE SULFURTRANSFERASE"/>
    <property type="match status" value="1"/>
</dbReference>
<dbReference type="GO" id="GO:0016740">
    <property type="term" value="F:transferase activity"/>
    <property type="evidence" value="ECO:0007669"/>
    <property type="project" value="UniProtKB-KW"/>
</dbReference>
<dbReference type="Proteomes" id="UP000250928">
    <property type="component" value="Unassembled WGS sequence"/>
</dbReference>
<feature type="domain" description="Rhodanese" evidence="2">
    <location>
        <begin position="156"/>
        <end position="269"/>
    </location>
</feature>
<name>A0A657Q418_9GAMM</name>
<dbReference type="PANTHER" id="PTHR43855:SF1">
    <property type="entry name" value="THIOSULFATE SULFURTRANSFERASE"/>
    <property type="match status" value="1"/>
</dbReference>
<dbReference type="SUPFAM" id="SSF52821">
    <property type="entry name" value="Rhodanese/Cell cycle control phosphatase"/>
    <property type="match status" value="2"/>
</dbReference>
<accession>A0A657Q418</accession>
<protein>
    <submittedName>
        <fullName evidence="3">Thiosulfate sulfurtransferase</fullName>
    </submittedName>
</protein>
<dbReference type="CDD" id="cd01448">
    <property type="entry name" value="TST_Repeat_1"/>
    <property type="match status" value="1"/>
</dbReference>
<evidence type="ECO:0000259" key="2">
    <source>
        <dbReference type="PROSITE" id="PS50206"/>
    </source>
</evidence>
<organism evidence="3 4">
    <name type="scientific">Candidatus Sedimenticola endophacoides</name>
    <dbReference type="NCBI Taxonomy" id="2548426"/>
    <lineage>
        <taxon>Bacteria</taxon>
        <taxon>Pseudomonadati</taxon>
        <taxon>Pseudomonadota</taxon>
        <taxon>Gammaproteobacteria</taxon>
        <taxon>Chromatiales</taxon>
        <taxon>Sedimenticolaceae</taxon>
        <taxon>Sedimenticola</taxon>
    </lineage>
</organism>
<comment type="caution">
    <text evidence="3">The sequence shown here is derived from an EMBL/GenBank/DDBJ whole genome shotgun (WGS) entry which is preliminary data.</text>
</comment>
<evidence type="ECO:0000313" key="3">
    <source>
        <dbReference type="EMBL" id="PUE05280.1"/>
    </source>
</evidence>
<keyword evidence="1" id="KW-0677">Repeat</keyword>
<feature type="domain" description="Rhodanese" evidence="2">
    <location>
        <begin position="18"/>
        <end position="126"/>
    </location>
</feature>
<evidence type="ECO:0000256" key="1">
    <source>
        <dbReference type="ARBA" id="ARBA00022737"/>
    </source>
</evidence>
<dbReference type="Gene3D" id="3.40.250.10">
    <property type="entry name" value="Rhodanese-like domain"/>
    <property type="match status" value="2"/>
</dbReference>
<reference evidence="3 4" key="1">
    <citation type="submission" date="2018-01" db="EMBL/GenBank/DDBJ databases">
        <title>Novel co-symbiosis in the lucinid bivalve Phacoides pectinatus.</title>
        <authorList>
            <person name="Lim S.J."/>
            <person name="Davis B.G."/>
            <person name="Gill D.E."/>
            <person name="Engel A.S."/>
            <person name="Anderson L.C."/>
            <person name="Campbell B.J."/>
        </authorList>
    </citation>
    <scope>NUCLEOTIDE SEQUENCE [LARGE SCALE GENOMIC DNA]</scope>
    <source>
        <strain evidence="3">N3_P5</strain>
    </source>
</reference>
<sequence length="270" mass="30343">MSELPPLIEPQQLEPLLGRDNLLVVDLSKGTTHQQLHIPGAVFLEYERIIANRKPAYGLLPPLETLEQVLSETGIGNRTHVVAYDDEGGGKACRLLWTLDTLGHASHSLLNGGLHAWANEHFPVEQKLTPPAPARFSGQTDTTRIADARYILEHLDNPRVCLLDARSPQEYSGAKRFAERAGHIPGAVNMEWLWAMDRERNLRLRPEAQLRSELEALGITPDREVITYCQTHHRSSFTYFLLKLLGYPQVRGYPGSWSDWGNRSDTPVAC</sequence>
<dbReference type="CDD" id="cd01449">
    <property type="entry name" value="TST_Repeat_2"/>
    <property type="match status" value="1"/>
</dbReference>
<evidence type="ECO:0000313" key="4">
    <source>
        <dbReference type="Proteomes" id="UP000250928"/>
    </source>
</evidence>
<dbReference type="SMART" id="SM00450">
    <property type="entry name" value="RHOD"/>
    <property type="match status" value="2"/>
</dbReference>
<dbReference type="InterPro" id="IPR001763">
    <property type="entry name" value="Rhodanese-like_dom"/>
</dbReference>
<proteinExistence type="predicted"/>
<dbReference type="InterPro" id="IPR036873">
    <property type="entry name" value="Rhodanese-like_dom_sf"/>
</dbReference>